<dbReference type="Proteomes" id="UP000565155">
    <property type="component" value="Unassembled WGS sequence"/>
</dbReference>
<protein>
    <submittedName>
        <fullName evidence="1">Outer membrane lipid asymmetry maintenance protein MlaD</fullName>
    </submittedName>
</protein>
<organism evidence="1 2">
    <name type="scientific">Vibrio alginolyticus</name>
    <dbReference type="NCBI Taxonomy" id="663"/>
    <lineage>
        <taxon>Bacteria</taxon>
        <taxon>Pseudomonadati</taxon>
        <taxon>Pseudomonadota</taxon>
        <taxon>Gammaproteobacteria</taxon>
        <taxon>Vibrionales</taxon>
        <taxon>Vibrionaceae</taxon>
        <taxon>Vibrio</taxon>
    </lineage>
</organism>
<feature type="non-terminal residue" evidence="1">
    <location>
        <position position="1"/>
    </location>
</feature>
<dbReference type="EMBL" id="JABCMA010000458">
    <property type="protein sequence ID" value="NMR77127.1"/>
    <property type="molecule type" value="Genomic_DNA"/>
</dbReference>
<gene>
    <name evidence="1" type="ORF">HKB35_26465</name>
</gene>
<proteinExistence type="predicted"/>
<sequence>IGLVPGFVFDDEAMLVDGDTIEDTKSALVLEDLIGQVLYSVGGSDGSSKE</sequence>
<comment type="caution">
    <text evidence="1">The sequence shown here is derived from an EMBL/GenBank/DDBJ whole genome shotgun (WGS) entry which is preliminary data.</text>
</comment>
<dbReference type="AlphaFoldDB" id="A0A7Y0N269"/>
<name>A0A7Y0N269_VIBAL</name>
<evidence type="ECO:0000313" key="2">
    <source>
        <dbReference type="Proteomes" id="UP000565155"/>
    </source>
</evidence>
<evidence type="ECO:0000313" key="1">
    <source>
        <dbReference type="EMBL" id="NMR77127.1"/>
    </source>
</evidence>
<accession>A0A7Y0N269</accession>
<reference evidence="1 2" key="1">
    <citation type="submission" date="2020-04" db="EMBL/GenBank/DDBJ databases">
        <title>Whole-genome sequencing of Vibrio spp. from China reveals different genetic environments of blaCTX-M-14 among diverse lineages.</title>
        <authorList>
            <person name="Zheng Z."/>
            <person name="Ye L."/>
            <person name="Chen S."/>
        </authorList>
    </citation>
    <scope>NUCLEOTIDE SEQUENCE [LARGE SCALE GENOMIC DNA]</scope>
    <source>
        <strain evidence="1 2">Vb1636</strain>
    </source>
</reference>